<feature type="region of interest" description="Disordered" evidence="1">
    <location>
        <begin position="38"/>
        <end position="64"/>
    </location>
</feature>
<evidence type="ECO:0000313" key="2">
    <source>
        <dbReference type="EMBL" id="KAK5876230.1"/>
    </source>
</evidence>
<feature type="region of interest" description="Disordered" evidence="1">
    <location>
        <begin position="1"/>
        <end position="25"/>
    </location>
</feature>
<gene>
    <name evidence="2" type="ORF">CesoFtcFv8_027220</name>
</gene>
<comment type="caution">
    <text evidence="2">The sequence shown here is derived from an EMBL/GenBank/DDBJ whole genome shotgun (WGS) entry which is preliminary data.</text>
</comment>
<dbReference type="EMBL" id="JAULUE010002068">
    <property type="protein sequence ID" value="KAK5876230.1"/>
    <property type="molecule type" value="Genomic_DNA"/>
</dbReference>
<sequence length="95" mass="10570">MSSVRFPSRRSRCPREPHANRLKSQPDIYGLQLRMGMNPHADRDGYQEEADRAETKGLRRGCDSRGAGPLLTSGDLMISCRTVFNCTLLLTMASG</sequence>
<reference evidence="2 3" key="1">
    <citation type="journal article" date="2023" name="Mol. Biol. Evol.">
        <title>Genomics of Secondarily Temperate Adaptation in the Only Non-Antarctic Icefish.</title>
        <authorList>
            <person name="Rivera-Colon A.G."/>
            <person name="Rayamajhi N."/>
            <person name="Minhas B.F."/>
            <person name="Madrigal G."/>
            <person name="Bilyk K.T."/>
            <person name="Yoon V."/>
            <person name="Hune M."/>
            <person name="Gregory S."/>
            <person name="Cheng C.H.C."/>
            <person name="Catchen J.M."/>
        </authorList>
    </citation>
    <scope>NUCLEOTIDE SEQUENCE [LARGE SCALE GENOMIC DNA]</scope>
    <source>
        <strain evidence="2">JC2023a</strain>
    </source>
</reference>
<keyword evidence="3" id="KW-1185">Reference proteome</keyword>
<evidence type="ECO:0000256" key="1">
    <source>
        <dbReference type="SAM" id="MobiDB-lite"/>
    </source>
</evidence>
<organism evidence="2 3">
    <name type="scientific">Champsocephalus esox</name>
    <name type="common">pike icefish</name>
    <dbReference type="NCBI Taxonomy" id="159716"/>
    <lineage>
        <taxon>Eukaryota</taxon>
        <taxon>Metazoa</taxon>
        <taxon>Chordata</taxon>
        <taxon>Craniata</taxon>
        <taxon>Vertebrata</taxon>
        <taxon>Euteleostomi</taxon>
        <taxon>Actinopterygii</taxon>
        <taxon>Neopterygii</taxon>
        <taxon>Teleostei</taxon>
        <taxon>Neoteleostei</taxon>
        <taxon>Acanthomorphata</taxon>
        <taxon>Eupercaria</taxon>
        <taxon>Perciformes</taxon>
        <taxon>Notothenioidei</taxon>
        <taxon>Channichthyidae</taxon>
        <taxon>Champsocephalus</taxon>
    </lineage>
</organism>
<accession>A0AAN8B0N7</accession>
<dbReference type="AlphaFoldDB" id="A0AAN8B0N7"/>
<proteinExistence type="predicted"/>
<feature type="compositionally biased region" description="Basic and acidic residues" evidence="1">
    <location>
        <begin position="40"/>
        <end position="63"/>
    </location>
</feature>
<protein>
    <submittedName>
        <fullName evidence="2">Uncharacterized protein</fullName>
    </submittedName>
</protein>
<name>A0AAN8B0N7_9TELE</name>
<evidence type="ECO:0000313" key="3">
    <source>
        <dbReference type="Proteomes" id="UP001335648"/>
    </source>
</evidence>
<dbReference type="Proteomes" id="UP001335648">
    <property type="component" value="Unassembled WGS sequence"/>
</dbReference>